<dbReference type="OrthoDB" id="9790372at2"/>
<evidence type="ECO:0000313" key="2">
    <source>
        <dbReference type="Proteomes" id="UP000626244"/>
    </source>
</evidence>
<keyword evidence="2" id="KW-1185">Reference proteome</keyword>
<dbReference type="Proteomes" id="UP000626244">
    <property type="component" value="Unassembled WGS sequence"/>
</dbReference>
<evidence type="ECO:0000313" key="1">
    <source>
        <dbReference type="EMBL" id="GGI14452.1"/>
    </source>
</evidence>
<protein>
    <recommendedName>
        <fullName evidence="3">DUF177 domain-containing protein</fullName>
    </recommendedName>
</protein>
<evidence type="ECO:0008006" key="3">
    <source>
        <dbReference type="Google" id="ProtNLM"/>
    </source>
</evidence>
<proteinExistence type="predicted"/>
<organism evidence="1 2">
    <name type="scientific">Gottfriedia solisilvae</name>
    <dbReference type="NCBI Taxonomy" id="1516104"/>
    <lineage>
        <taxon>Bacteria</taxon>
        <taxon>Bacillati</taxon>
        <taxon>Bacillota</taxon>
        <taxon>Bacilli</taxon>
        <taxon>Bacillales</taxon>
        <taxon>Bacillaceae</taxon>
        <taxon>Gottfriedia</taxon>
    </lineage>
</organism>
<sequence length="171" mass="19744">MKWSVHQLQKLRHKGLNLDETIDVSQLKERNKEIREVSPIKVTGRVDFGTNRYTFHLTITGYLILPCVRTLVDVKYPLSITTTETFFTTSEWKSEDENFHILEGDVLDLTPVIEEIILAEIPLQVFAEDTEGKETAPTSGTDWEVREHVEKEQKIDPRLAGLAKFFDKKDN</sequence>
<accession>A0A8J3EYP1</accession>
<dbReference type="InterPro" id="IPR003772">
    <property type="entry name" value="YceD"/>
</dbReference>
<dbReference type="Pfam" id="PF02620">
    <property type="entry name" value="YceD"/>
    <property type="match status" value="1"/>
</dbReference>
<dbReference type="RefSeq" id="WP_088000224.1">
    <property type="nucleotide sequence ID" value="NZ_BMHB01000001.1"/>
</dbReference>
<dbReference type="EMBL" id="BMHB01000001">
    <property type="protein sequence ID" value="GGI14452.1"/>
    <property type="molecule type" value="Genomic_DNA"/>
</dbReference>
<comment type="caution">
    <text evidence="1">The sequence shown here is derived from an EMBL/GenBank/DDBJ whole genome shotgun (WGS) entry which is preliminary data.</text>
</comment>
<gene>
    <name evidence="1" type="ORF">GCM10007380_23010</name>
</gene>
<reference evidence="2" key="1">
    <citation type="journal article" date="2019" name="Int. J. Syst. Evol. Microbiol.">
        <title>The Global Catalogue of Microorganisms (GCM) 10K type strain sequencing project: providing services to taxonomists for standard genome sequencing and annotation.</title>
        <authorList>
            <consortium name="The Broad Institute Genomics Platform"/>
            <consortium name="The Broad Institute Genome Sequencing Center for Infectious Disease"/>
            <person name="Wu L."/>
            <person name="Ma J."/>
        </authorList>
    </citation>
    <scope>NUCLEOTIDE SEQUENCE [LARGE SCALE GENOMIC DNA]</scope>
    <source>
        <strain evidence="2">CGMCC 1.14993</strain>
    </source>
</reference>
<dbReference type="AlphaFoldDB" id="A0A8J3EYP1"/>
<name>A0A8J3EYP1_9BACI</name>